<dbReference type="CDD" id="cd06606">
    <property type="entry name" value="STKc_MAPKKK"/>
    <property type="match status" value="1"/>
</dbReference>
<feature type="domain" description="Protein kinase" evidence="9">
    <location>
        <begin position="6"/>
        <end position="265"/>
    </location>
</feature>
<dbReference type="SMART" id="SM00220">
    <property type="entry name" value="S_TKc"/>
    <property type="match status" value="1"/>
</dbReference>
<keyword evidence="8" id="KW-1133">Transmembrane helix</keyword>
<dbReference type="GO" id="GO:0007165">
    <property type="term" value="P:signal transduction"/>
    <property type="evidence" value="ECO:0007669"/>
    <property type="project" value="TreeGrafter"/>
</dbReference>
<keyword evidence="3 10" id="KW-0418">Kinase</keyword>
<evidence type="ECO:0000256" key="2">
    <source>
        <dbReference type="ARBA" id="ARBA00022741"/>
    </source>
</evidence>
<dbReference type="Proteomes" id="UP001179952">
    <property type="component" value="Unassembled WGS sequence"/>
</dbReference>
<feature type="region of interest" description="Disordered" evidence="7">
    <location>
        <begin position="457"/>
        <end position="494"/>
    </location>
</feature>
<keyword evidence="8" id="KW-0472">Membrane</keyword>
<comment type="similarity">
    <text evidence="6">Belongs to the protein kinase superfamily.</text>
</comment>
<evidence type="ECO:0000256" key="7">
    <source>
        <dbReference type="SAM" id="MobiDB-lite"/>
    </source>
</evidence>
<reference evidence="10" key="1">
    <citation type="journal article" date="2023" name="Nat. Commun.">
        <title>Diploid and tetraploid genomes of Acorus and the evolution of monocots.</title>
        <authorList>
            <person name="Ma L."/>
            <person name="Liu K.W."/>
            <person name="Li Z."/>
            <person name="Hsiao Y.Y."/>
            <person name="Qi Y."/>
            <person name="Fu T."/>
            <person name="Tang G.D."/>
            <person name="Zhang D."/>
            <person name="Sun W.H."/>
            <person name="Liu D.K."/>
            <person name="Li Y."/>
            <person name="Chen G.Z."/>
            <person name="Liu X.D."/>
            <person name="Liao X.Y."/>
            <person name="Jiang Y.T."/>
            <person name="Yu X."/>
            <person name="Hao Y."/>
            <person name="Huang J."/>
            <person name="Zhao X.W."/>
            <person name="Ke S."/>
            <person name="Chen Y.Y."/>
            <person name="Wu W.L."/>
            <person name="Hsu J.L."/>
            <person name="Lin Y.F."/>
            <person name="Huang M.D."/>
            <person name="Li C.Y."/>
            <person name="Huang L."/>
            <person name="Wang Z.W."/>
            <person name="Zhao X."/>
            <person name="Zhong W.Y."/>
            <person name="Peng D.H."/>
            <person name="Ahmad S."/>
            <person name="Lan S."/>
            <person name="Zhang J.S."/>
            <person name="Tsai W.C."/>
            <person name="Van de Peer Y."/>
            <person name="Liu Z.J."/>
        </authorList>
    </citation>
    <scope>NUCLEOTIDE SEQUENCE</scope>
    <source>
        <strain evidence="10">SCP</strain>
    </source>
</reference>
<sequence>MDTCQWTRGRTLGRGSSAVVSLASDRRTGSLFAVKSADLPRSGHLQREFHILSSVSCPRVVSCLGDEVTFDAGGAPIYNLFMEYVPRGTISDEIRRRGGRLDERDIRRHVSDVLRGLDHLHTSGIVHCDIKGANLLLEEEEDGRGGFAAKIADLGCARLVDDDEFRPISGTPAYMAPEVARGEEQGPPADVWALGCTIVEMTTGRPPWTDASDAVSAIFRIGFSEEVPEIPAEMSEEGKDFLRRCFERDPKRRWTAEQLMKHAFVNDKIIYDRILKIDESPKCVLEKDFWDAVEGEEEETSTSGGDCSSSPADRIERLKFGGPPPPTDDEDWMTVRSEEHDEGEGLIKGEECVFSLTINDDDDDDVLLLDGPLYTLAAGAFSTSATSASGPTYLLLNAALPLLVSAAALLPILHQEQREGAPHRIPPETAAQYSVLFFLVNAFAFLTGLYLLDASSAAPSYSVGPSSSSSSLYASSASSAPGNEPTAPSPRASA</sequence>
<dbReference type="EMBL" id="JAUJYN010000013">
    <property type="protein sequence ID" value="KAK1258725.1"/>
    <property type="molecule type" value="Genomic_DNA"/>
</dbReference>
<reference evidence="10" key="2">
    <citation type="submission" date="2023-06" db="EMBL/GenBank/DDBJ databases">
        <authorList>
            <person name="Ma L."/>
            <person name="Liu K.-W."/>
            <person name="Li Z."/>
            <person name="Hsiao Y.-Y."/>
            <person name="Qi Y."/>
            <person name="Fu T."/>
            <person name="Tang G."/>
            <person name="Zhang D."/>
            <person name="Sun W.-H."/>
            <person name="Liu D.-K."/>
            <person name="Li Y."/>
            <person name="Chen G.-Z."/>
            <person name="Liu X.-D."/>
            <person name="Liao X.-Y."/>
            <person name="Jiang Y.-T."/>
            <person name="Yu X."/>
            <person name="Hao Y."/>
            <person name="Huang J."/>
            <person name="Zhao X.-W."/>
            <person name="Ke S."/>
            <person name="Chen Y.-Y."/>
            <person name="Wu W.-L."/>
            <person name="Hsu J.-L."/>
            <person name="Lin Y.-F."/>
            <person name="Huang M.-D."/>
            <person name="Li C.-Y."/>
            <person name="Huang L."/>
            <person name="Wang Z.-W."/>
            <person name="Zhao X."/>
            <person name="Zhong W.-Y."/>
            <person name="Peng D.-H."/>
            <person name="Ahmad S."/>
            <person name="Lan S."/>
            <person name="Zhang J.-S."/>
            <person name="Tsai W.-C."/>
            <person name="Van De Peer Y."/>
            <person name="Liu Z.-J."/>
        </authorList>
    </citation>
    <scope>NUCLEOTIDE SEQUENCE</scope>
    <source>
        <strain evidence="10">SCP</strain>
        <tissue evidence="10">Leaves</tissue>
    </source>
</reference>
<dbReference type="PROSITE" id="PS00108">
    <property type="entry name" value="PROTEIN_KINASE_ST"/>
    <property type="match status" value="1"/>
</dbReference>
<dbReference type="InterPro" id="IPR008271">
    <property type="entry name" value="Ser/Thr_kinase_AS"/>
</dbReference>
<dbReference type="Pfam" id="PF00069">
    <property type="entry name" value="Pkinase"/>
    <property type="match status" value="1"/>
</dbReference>
<accession>A0AAV9A3X2</accession>
<name>A0AAV9A3X2_ACOGR</name>
<dbReference type="Gene3D" id="1.10.510.10">
    <property type="entry name" value="Transferase(Phosphotransferase) domain 1"/>
    <property type="match status" value="1"/>
</dbReference>
<evidence type="ECO:0000256" key="8">
    <source>
        <dbReference type="SAM" id="Phobius"/>
    </source>
</evidence>
<evidence type="ECO:0000259" key="9">
    <source>
        <dbReference type="PROSITE" id="PS50011"/>
    </source>
</evidence>
<dbReference type="PANTHER" id="PTHR48011">
    <property type="entry name" value="CCR4-NOT TRANSCRIPTIONAL COMPLEX SUBUNIT CAF120-RELATED"/>
    <property type="match status" value="1"/>
</dbReference>
<keyword evidence="8" id="KW-0812">Transmembrane</keyword>
<keyword evidence="4 5" id="KW-0067">ATP-binding</keyword>
<feature type="compositionally biased region" description="Low complexity" evidence="7">
    <location>
        <begin position="457"/>
        <end position="481"/>
    </location>
</feature>
<dbReference type="PROSITE" id="PS00107">
    <property type="entry name" value="PROTEIN_KINASE_ATP"/>
    <property type="match status" value="1"/>
</dbReference>
<keyword evidence="6" id="KW-0723">Serine/threonine-protein kinase</keyword>
<dbReference type="PROSITE" id="PS50011">
    <property type="entry name" value="PROTEIN_KINASE_DOM"/>
    <property type="match status" value="1"/>
</dbReference>
<gene>
    <name evidence="10" type="ORF">QJS04_geneDACA019294</name>
</gene>
<dbReference type="InterPro" id="IPR011009">
    <property type="entry name" value="Kinase-like_dom_sf"/>
</dbReference>
<dbReference type="GO" id="GO:0005524">
    <property type="term" value="F:ATP binding"/>
    <property type="evidence" value="ECO:0007669"/>
    <property type="project" value="UniProtKB-UniRule"/>
</dbReference>
<feature type="transmembrane region" description="Helical" evidence="8">
    <location>
        <begin position="433"/>
        <end position="452"/>
    </location>
</feature>
<evidence type="ECO:0000256" key="4">
    <source>
        <dbReference type="ARBA" id="ARBA00022840"/>
    </source>
</evidence>
<evidence type="ECO:0000256" key="6">
    <source>
        <dbReference type="RuleBase" id="RU000304"/>
    </source>
</evidence>
<dbReference type="InterPro" id="IPR052751">
    <property type="entry name" value="Plant_MAPKKK"/>
</dbReference>
<dbReference type="InterPro" id="IPR017441">
    <property type="entry name" value="Protein_kinase_ATP_BS"/>
</dbReference>
<keyword evidence="2 5" id="KW-0547">Nucleotide-binding</keyword>
<dbReference type="AlphaFoldDB" id="A0AAV9A3X2"/>
<feature type="region of interest" description="Disordered" evidence="7">
    <location>
        <begin position="295"/>
        <end position="330"/>
    </location>
</feature>
<dbReference type="SUPFAM" id="SSF56112">
    <property type="entry name" value="Protein kinase-like (PK-like)"/>
    <property type="match status" value="1"/>
</dbReference>
<feature type="compositionally biased region" description="Low complexity" evidence="7">
    <location>
        <begin position="301"/>
        <end position="310"/>
    </location>
</feature>
<evidence type="ECO:0000313" key="11">
    <source>
        <dbReference type="Proteomes" id="UP001179952"/>
    </source>
</evidence>
<feature type="transmembrane region" description="Helical" evidence="8">
    <location>
        <begin position="393"/>
        <end position="413"/>
    </location>
</feature>
<evidence type="ECO:0000256" key="5">
    <source>
        <dbReference type="PROSITE-ProRule" id="PRU10141"/>
    </source>
</evidence>
<keyword evidence="11" id="KW-1185">Reference proteome</keyword>
<dbReference type="GO" id="GO:0004674">
    <property type="term" value="F:protein serine/threonine kinase activity"/>
    <property type="evidence" value="ECO:0007669"/>
    <property type="project" value="UniProtKB-KW"/>
</dbReference>
<dbReference type="InterPro" id="IPR000719">
    <property type="entry name" value="Prot_kinase_dom"/>
</dbReference>
<protein>
    <submittedName>
        <fullName evidence="10">Mitogen-activated protein kinase kinase kinase YODA</fullName>
    </submittedName>
</protein>
<dbReference type="PANTHER" id="PTHR48011:SF4">
    <property type="entry name" value="MITOGEN-ACTIVATED PROTEIN KINASE KINASE KINASE 19"/>
    <property type="match status" value="1"/>
</dbReference>
<organism evidence="10 11">
    <name type="scientific">Acorus gramineus</name>
    <name type="common">Dwarf sweet flag</name>
    <dbReference type="NCBI Taxonomy" id="55184"/>
    <lineage>
        <taxon>Eukaryota</taxon>
        <taxon>Viridiplantae</taxon>
        <taxon>Streptophyta</taxon>
        <taxon>Embryophyta</taxon>
        <taxon>Tracheophyta</taxon>
        <taxon>Spermatophyta</taxon>
        <taxon>Magnoliopsida</taxon>
        <taxon>Liliopsida</taxon>
        <taxon>Acoraceae</taxon>
        <taxon>Acorus</taxon>
    </lineage>
</organism>
<evidence type="ECO:0000313" key="10">
    <source>
        <dbReference type="EMBL" id="KAK1258725.1"/>
    </source>
</evidence>
<proteinExistence type="inferred from homology"/>
<comment type="caution">
    <text evidence="10">The sequence shown here is derived from an EMBL/GenBank/DDBJ whole genome shotgun (WGS) entry which is preliminary data.</text>
</comment>
<keyword evidence="1" id="KW-0808">Transferase</keyword>
<feature type="binding site" evidence="5">
    <location>
        <position position="35"/>
    </location>
    <ligand>
        <name>ATP</name>
        <dbReference type="ChEBI" id="CHEBI:30616"/>
    </ligand>
</feature>
<evidence type="ECO:0000256" key="3">
    <source>
        <dbReference type="ARBA" id="ARBA00022777"/>
    </source>
</evidence>
<evidence type="ECO:0000256" key="1">
    <source>
        <dbReference type="ARBA" id="ARBA00022679"/>
    </source>
</evidence>